<name>A0ABW8MZN1_9MICC</name>
<keyword evidence="3" id="KW-1185">Reference proteome</keyword>
<feature type="transmembrane region" description="Helical" evidence="1">
    <location>
        <begin position="176"/>
        <end position="193"/>
    </location>
</feature>
<feature type="transmembrane region" description="Helical" evidence="1">
    <location>
        <begin position="6"/>
        <end position="27"/>
    </location>
</feature>
<dbReference type="RefSeq" id="WP_404593186.1">
    <property type="nucleotide sequence ID" value="NZ_JBIYEW010000002.1"/>
</dbReference>
<keyword evidence="1" id="KW-0812">Transmembrane</keyword>
<evidence type="ECO:0000256" key="1">
    <source>
        <dbReference type="SAM" id="Phobius"/>
    </source>
</evidence>
<keyword evidence="1" id="KW-0472">Membrane</keyword>
<evidence type="ECO:0000313" key="2">
    <source>
        <dbReference type="EMBL" id="MFK4637207.1"/>
    </source>
</evidence>
<comment type="caution">
    <text evidence="2">The sequence shown here is derived from an EMBL/GenBank/DDBJ whole genome shotgun (WGS) entry which is preliminary data.</text>
</comment>
<evidence type="ECO:0000313" key="3">
    <source>
        <dbReference type="Proteomes" id="UP001620520"/>
    </source>
</evidence>
<gene>
    <name evidence="2" type="ORF">ABIA52_000096</name>
</gene>
<sequence length="194" mass="21163">MNIIELAGIIGAIFAVVAVVVAVAQYYRSNPKQRLTLKADSVALIRTRQPLLSVSYDGEEIIDPRLVTATLECTGRTDIASARFDAGRPIMLQTGSARVVALLGTNDPAHQIALSEDRQTITIGPTLLRRKDRVTVRFLMDGQGELAWTANMLIDVQIDYRDSAASRNGWLSGAKLLLPAAVLTTLSLFNIWSK</sequence>
<dbReference type="EMBL" id="JBIYEW010000002">
    <property type="protein sequence ID" value="MFK4637207.1"/>
    <property type="molecule type" value="Genomic_DNA"/>
</dbReference>
<protein>
    <submittedName>
        <fullName evidence="2">Uncharacterized protein</fullName>
    </submittedName>
</protein>
<proteinExistence type="predicted"/>
<organism evidence="2 3">
    <name type="scientific">Paenarthrobacter histidinolovorans</name>
    <dbReference type="NCBI Taxonomy" id="43664"/>
    <lineage>
        <taxon>Bacteria</taxon>
        <taxon>Bacillati</taxon>
        <taxon>Actinomycetota</taxon>
        <taxon>Actinomycetes</taxon>
        <taxon>Micrococcales</taxon>
        <taxon>Micrococcaceae</taxon>
        <taxon>Paenarthrobacter</taxon>
    </lineage>
</organism>
<keyword evidence="1" id="KW-1133">Transmembrane helix</keyword>
<accession>A0ABW8MZN1</accession>
<reference evidence="2 3" key="1">
    <citation type="submission" date="2024-10" db="EMBL/GenBank/DDBJ databases">
        <title>Novel secondary metabolite-producing bacteria for plant disease control.</title>
        <authorList>
            <person name="Chevrette M."/>
        </authorList>
    </citation>
    <scope>NUCLEOTIDE SEQUENCE [LARGE SCALE GENOMIC DNA]</scope>
    <source>
        <strain evidence="2 3">J30 TE3557</strain>
    </source>
</reference>
<dbReference type="Proteomes" id="UP001620520">
    <property type="component" value="Unassembled WGS sequence"/>
</dbReference>